<accession>A0A4D6L3E7</accession>
<gene>
    <name evidence="1" type="ORF">DEO72_LG2g3365</name>
</gene>
<keyword evidence="2" id="KW-1185">Reference proteome</keyword>
<dbReference type="Proteomes" id="UP000501690">
    <property type="component" value="Linkage Group LG2"/>
</dbReference>
<evidence type="ECO:0000313" key="1">
    <source>
        <dbReference type="EMBL" id="QCD83023.1"/>
    </source>
</evidence>
<reference evidence="1 2" key="1">
    <citation type="submission" date="2019-04" db="EMBL/GenBank/DDBJ databases">
        <title>An improved genome assembly and genetic linkage map for asparagus bean, Vigna unguiculata ssp. sesquipedialis.</title>
        <authorList>
            <person name="Xia Q."/>
            <person name="Zhang R."/>
            <person name="Dong Y."/>
        </authorList>
    </citation>
    <scope>NUCLEOTIDE SEQUENCE [LARGE SCALE GENOMIC DNA]</scope>
    <source>
        <tissue evidence="1">Leaf</tissue>
    </source>
</reference>
<dbReference type="AlphaFoldDB" id="A0A4D6L3E7"/>
<sequence length="87" mass="9910">MVVKWTLDKVTDRGLLVIKGFTQNMLLQLATQLMNTLLFQQFDQKGHYSPCWFLPQDQSTDLKDILVSDQGSVPTNTTSSGHEKNHM</sequence>
<dbReference type="EMBL" id="CP039346">
    <property type="protein sequence ID" value="QCD83023.1"/>
    <property type="molecule type" value="Genomic_DNA"/>
</dbReference>
<protein>
    <submittedName>
        <fullName evidence="1">Uncharacterized protein</fullName>
    </submittedName>
</protein>
<evidence type="ECO:0000313" key="2">
    <source>
        <dbReference type="Proteomes" id="UP000501690"/>
    </source>
</evidence>
<name>A0A4D6L3E7_VIGUN</name>
<proteinExistence type="predicted"/>
<organism evidence="1 2">
    <name type="scientific">Vigna unguiculata</name>
    <name type="common">Cowpea</name>
    <dbReference type="NCBI Taxonomy" id="3917"/>
    <lineage>
        <taxon>Eukaryota</taxon>
        <taxon>Viridiplantae</taxon>
        <taxon>Streptophyta</taxon>
        <taxon>Embryophyta</taxon>
        <taxon>Tracheophyta</taxon>
        <taxon>Spermatophyta</taxon>
        <taxon>Magnoliopsida</taxon>
        <taxon>eudicotyledons</taxon>
        <taxon>Gunneridae</taxon>
        <taxon>Pentapetalae</taxon>
        <taxon>rosids</taxon>
        <taxon>fabids</taxon>
        <taxon>Fabales</taxon>
        <taxon>Fabaceae</taxon>
        <taxon>Papilionoideae</taxon>
        <taxon>50 kb inversion clade</taxon>
        <taxon>NPAAA clade</taxon>
        <taxon>indigoferoid/millettioid clade</taxon>
        <taxon>Phaseoleae</taxon>
        <taxon>Vigna</taxon>
    </lineage>
</organism>